<organism evidence="2">
    <name type="scientific">viral metagenome</name>
    <dbReference type="NCBI Taxonomy" id="1070528"/>
    <lineage>
        <taxon>unclassified sequences</taxon>
        <taxon>metagenomes</taxon>
        <taxon>organismal metagenomes</taxon>
    </lineage>
</organism>
<accession>A0A6C0HEP8</accession>
<name>A0A6C0HEP8_9ZZZZ</name>
<feature type="transmembrane region" description="Helical" evidence="1">
    <location>
        <begin position="6"/>
        <end position="25"/>
    </location>
</feature>
<dbReference type="EMBL" id="MN739943">
    <property type="protein sequence ID" value="QHT78979.1"/>
    <property type="molecule type" value="Genomic_DNA"/>
</dbReference>
<dbReference type="Gene3D" id="2.60.120.740">
    <property type="match status" value="1"/>
</dbReference>
<dbReference type="InterPro" id="IPR043159">
    <property type="entry name" value="Lectin_gal-bd_sf"/>
</dbReference>
<protein>
    <recommendedName>
        <fullName evidence="3">SUEL-type lectin domain-containing protein</fullName>
    </recommendedName>
</protein>
<keyword evidence="1" id="KW-0472">Membrane</keyword>
<evidence type="ECO:0000313" key="2">
    <source>
        <dbReference type="EMBL" id="QHT78979.1"/>
    </source>
</evidence>
<reference evidence="2" key="1">
    <citation type="journal article" date="2020" name="Nature">
        <title>Giant virus diversity and host interactions through global metagenomics.</title>
        <authorList>
            <person name="Schulz F."/>
            <person name="Roux S."/>
            <person name="Paez-Espino D."/>
            <person name="Jungbluth S."/>
            <person name="Walsh D.A."/>
            <person name="Denef V.J."/>
            <person name="McMahon K.D."/>
            <person name="Konstantinidis K.T."/>
            <person name="Eloe-Fadrosh E.A."/>
            <person name="Kyrpides N.C."/>
            <person name="Woyke T."/>
        </authorList>
    </citation>
    <scope>NUCLEOTIDE SEQUENCE</scope>
    <source>
        <strain evidence="2">GVMAG-M-3300023179-97</strain>
    </source>
</reference>
<evidence type="ECO:0000256" key="1">
    <source>
        <dbReference type="SAM" id="Phobius"/>
    </source>
</evidence>
<dbReference type="AlphaFoldDB" id="A0A6C0HEP8"/>
<proteinExistence type="predicted"/>
<sequence>MDSGIRELIIILLICVLVLYFTYYIRRRYRREGFASIVDPSVKSALGNEHSEFLEQSAEKYNPLMNLMNPSSNPLLSPDYSFDEAVSTQNSIRKALVSPSPRANDPSFVLKKSNVKDILINRNSIGTARRLIANAEKIKSANCGAFDNSEFAASAGICHEGGQDSKGNNVNGGLYISDDDKQNAQILAKRMNSKEVNYTPTVGKCDPYRFSTSKEQCITIQSELNCMKKQSFDVEGCGLCYQDNNFHYIEPTASYNPPSIQVAGSGSLSVGTSSLSKPIVITLNSNPQEIELPSLKEGDIIQLNVTPETSKISGYLIGQTPSGDFRIDIIRLIQVDTISGLKPRVSGSTEIDGENYTTIRPARGKESMSLALLNTFSFLDSSEYAAQKCGSGPYVKNPESLLFLNSSPCYKKGQVPGSYSLECLQQTFESAGCTSEGSGYPSNSSKAKELMIGPNGSSMKIGDIANSIYTKSILAYSGMDENGNKLPIPEWNKYTTFCTGKSINSPCDSMTPGKPLSVECLNYLWQNAGSTIKAVGPTYTNTINTTSLTSKNNIQFCTPNGEMAPIDSSGKNNDSAIAIARKQGSPENIKKFYDSIHKRANDNLLSDSERKDDVRNCYGINFLKPTPLLLKTWKLGPNSDVNPKISVPNSCIKSGGQDEVLDSYIYTINSSNGSIDFSYLSLSGRNFIGFTTKPDTGSWDAHEFIMYSSDIEQQTNIYESGKGPIYKSREGSLKANTLLRITYDGISLVEYYINDNLVRSVKRTSNTPLYGIISMKNTRSVVQVIKYIVGPPQLKKSCFKGCENDYITAQCPIDTKITGGSFRYGKWDNKTCGVTDRGTNVDISYPMPKQCIGKQSCTIRTDNNLYGDPYPGVFKQAELCPVCE</sequence>
<evidence type="ECO:0008006" key="3">
    <source>
        <dbReference type="Google" id="ProtNLM"/>
    </source>
</evidence>
<keyword evidence="1" id="KW-1133">Transmembrane helix</keyword>
<keyword evidence="1" id="KW-0812">Transmembrane</keyword>